<name>A0ABR1RWN8_9PEZI</name>
<comment type="caution">
    <text evidence="2">The sequence shown here is derived from an EMBL/GenBank/DDBJ whole genome shotgun (WGS) entry which is preliminary data.</text>
</comment>
<evidence type="ECO:0008006" key="4">
    <source>
        <dbReference type="Google" id="ProtNLM"/>
    </source>
</evidence>
<accession>A0ABR1RWN8</accession>
<sequence>MYYHTLQNLADGLKEIAYPLKAPQKVRTVPMQVLAVGPPRSGTDSLRAALVRLGYQHVYHGYDIALNPADDKAWWKLYQKKWRGRGTIPTPDDTTNKNPSAPILTAADFDAVIGHCAAITDLDAAVFAHDLIRAYPAAQVILNVRRDRDAWRRSVQRTILHLKNDWRMWLRSFFCVELFWVEENLLRRLWPAFCRGGDFEHTGRWVLEEHCAMVRGSVSDLLEWSVEDGWEPLCRFLGKPVPNEPFPNGNSSEEFKVRVEELYASFNRRADRNIAMAIGAVGLLALVVYMPCCV</sequence>
<evidence type="ECO:0000313" key="3">
    <source>
        <dbReference type="Proteomes" id="UP001396898"/>
    </source>
</evidence>
<reference evidence="2 3" key="1">
    <citation type="submission" date="2023-01" db="EMBL/GenBank/DDBJ databases">
        <title>Analysis of 21 Apiospora genomes using comparative genomics revels a genus with tremendous synthesis potential of carbohydrate active enzymes and secondary metabolites.</title>
        <authorList>
            <person name="Sorensen T."/>
        </authorList>
    </citation>
    <scope>NUCLEOTIDE SEQUENCE [LARGE SCALE GENOMIC DNA]</scope>
    <source>
        <strain evidence="2 3">CBS 20057</strain>
    </source>
</reference>
<dbReference type="InterPro" id="IPR040632">
    <property type="entry name" value="Sulfotransfer_4"/>
</dbReference>
<keyword evidence="1" id="KW-0472">Membrane</keyword>
<evidence type="ECO:0000256" key="1">
    <source>
        <dbReference type="SAM" id="Phobius"/>
    </source>
</evidence>
<dbReference type="Gene3D" id="3.40.50.300">
    <property type="entry name" value="P-loop containing nucleotide triphosphate hydrolases"/>
    <property type="match status" value="1"/>
</dbReference>
<dbReference type="PANTHER" id="PTHR36978">
    <property type="entry name" value="P-LOOP CONTAINING NUCLEOTIDE TRIPHOSPHATE HYDROLASE"/>
    <property type="match status" value="1"/>
</dbReference>
<gene>
    <name evidence="2" type="ORF">PG991_007853</name>
</gene>
<dbReference type="Proteomes" id="UP001396898">
    <property type="component" value="Unassembled WGS sequence"/>
</dbReference>
<dbReference type="PANTHER" id="PTHR36978:SF8">
    <property type="entry name" value="NAD DEPENDENT EPIMERASE_DEHYDRATASE"/>
    <property type="match status" value="1"/>
</dbReference>
<keyword evidence="1" id="KW-1133">Transmembrane helix</keyword>
<proteinExistence type="predicted"/>
<feature type="transmembrane region" description="Helical" evidence="1">
    <location>
        <begin position="274"/>
        <end position="292"/>
    </location>
</feature>
<dbReference type="EMBL" id="JAQQWI010000010">
    <property type="protein sequence ID" value="KAK8018663.1"/>
    <property type="molecule type" value="Genomic_DNA"/>
</dbReference>
<dbReference type="Pfam" id="PF17784">
    <property type="entry name" value="Sulfotransfer_4"/>
    <property type="match status" value="1"/>
</dbReference>
<protein>
    <recommendedName>
        <fullName evidence="4">P-loop containing nucleoside triphosphate hydrolase protein</fullName>
    </recommendedName>
</protein>
<organism evidence="2 3">
    <name type="scientific">Apiospora marii</name>
    <dbReference type="NCBI Taxonomy" id="335849"/>
    <lineage>
        <taxon>Eukaryota</taxon>
        <taxon>Fungi</taxon>
        <taxon>Dikarya</taxon>
        <taxon>Ascomycota</taxon>
        <taxon>Pezizomycotina</taxon>
        <taxon>Sordariomycetes</taxon>
        <taxon>Xylariomycetidae</taxon>
        <taxon>Amphisphaeriales</taxon>
        <taxon>Apiosporaceae</taxon>
        <taxon>Apiospora</taxon>
    </lineage>
</organism>
<evidence type="ECO:0000313" key="2">
    <source>
        <dbReference type="EMBL" id="KAK8018663.1"/>
    </source>
</evidence>
<keyword evidence="1" id="KW-0812">Transmembrane</keyword>
<dbReference type="InterPro" id="IPR027417">
    <property type="entry name" value="P-loop_NTPase"/>
</dbReference>
<keyword evidence="3" id="KW-1185">Reference proteome</keyword>
<dbReference type="SUPFAM" id="SSF52540">
    <property type="entry name" value="P-loop containing nucleoside triphosphate hydrolases"/>
    <property type="match status" value="1"/>
</dbReference>